<dbReference type="EMBL" id="JAINUG010000171">
    <property type="protein sequence ID" value="KAJ8390286.1"/>
    <property type="molecule type" value="Genomic_DNA"/>
</dbReference>
<comment type="caution">
    <text evidence="12">The sequence shown here is derived from an EMBL/GenBank/DDBJ whole genome shotgun (WGS) entry which is preliminary data.</text>
</comment>
<evidence type="ECO:0000256" key="10">
    <source>
        <dbReference type="SAM" id="MobiDB-lite"/>
    </source>
</evidence>
<dbReference type="InterPro" id="IPR010666">
    <property type="entry name" value="Znf_GRF"/>
</dbReference>
<keyword evidence="8" id="KW-0862">Zinc</keyword>
<evidence type="ECO:0000313" key="13">
    <source>
        <dbReference type="Proteomes" id="UP001221898"/>
    </source>
</evidence>
<dbReference type="PROSITE" id="PS50216">
    <property type="entry name" value="DHHC"/>
    <property type="match status" value="1"/>
</dbReference>
<evidence type="ECO:0000256" key="1">
    <source>
        <dbReference type="ARBA" id="ARBA00004496"/>
    </source>
</evidence>
<keyword evidence="4" id="KW-0808">Transferase</keyword>
<dbReference type="Pfam" id="PF10237">
    <property type="entry name" value="N6-adenineMlase"/>
    <property type="match status" value="1"/>
</dbReference>
<evidence type="ECO:0000256" key="3">
    <source>
        <dbReference type="ARBA" id="ARBA00022603"/>
    </source>
</evidence>
<dbReference type="GO" id="GO:0008988">
    <property type="term" value="F:rRNA (adenine-N6-)-methyltransferase activity"/>
    <property type="evidence" value="ECO:0007669"/>
    <property type="project" value="InterPro"/>
</dbReference>
<evidence type="ECO:0000256" key="6">
    <source>
        <dbReference type="ARBA" id="ARBA00022723"/>
    </source>
</evidence>
<evidence type="ECO:0000259" key="11">
    <source>
        <dbReference type="PROSITE" id="PS51999"/>
    </source>
</evidence>
<dbReference type="InterPro" id="IPR039846">
    <property type="entry name" value="ZCCHC4"/>
</dbReference>
<keyword evidence="2" id="KW-0963">Cytoplasm</keyword>
<dbReference type="GO" id="GO:0005730">
    <property type="term" value="C:nucleolus"/>
    <property type="evidence" value="ECO:0007669"/>
    <property type="project" value="TreeGrafter"/>
</dbReference>
<dbReference type="AlphaFoldDB" id="A0AAD7RTV0"/>
<dbReference type="PANTHER" id="PTHR13493">
    <property type="entry name" value="ZINC FINGER CCHC DOMAIN-CONTAINING"/>
    <property type="match status" value="1"/>
</dbReference>
<dbReference type="PANTHER" id="PTHR13493:SF3">
    <property type="entry name" value="RRNA N6-ADENOSINE-METHYLTRANSFERASE ZCCHC4"/>
    <property type="match status" value="1"/>
</dbReference>
<keyword evidence="3" id="KW-0489">Methyltransferase</keyword>
<proteinExistence type="predicted"/>
<gene>
    <name evidence="12" type="ORF">AAFF_G00108550</name>
</gene>
<keyword evidence="6" id="KW-0479">Metal-binding</keyword>
<evidence type="ECO:0000313" key="12">
    <source>
        <dbReference type="EMBL" id="KAJ8390286.1"/>
    </source>
</evidence>
<evidence type="ECO:0000256" key="7">
    <source>
        <dbReference type="ARBA" id="ARBA00022771"/>
    </source>
</evidence>
<keyword evidence="13" id="KW-1185">Reference proteome</keyword>
<evidence type="ECO:0000256" key="2">
    <source>
        <dbReference type="ARBA" id="ARBA00022490"/>
    </source>
</evidence>
<dbReference type="GO" id="GO:0008270">
    <property type="term" value="F:zinc ion binding"/>
    <property type="evidence" value="ECO:0007669"/>
    <property type="project" value="UniProtKB-KW"/>
</dbReference>
<name>A0AAD7RTV0_9TELE</name>
<sequence length="509" mass="58590">MRDFSFIPHVFRKFAMDSEFADGESFGIEVIIDDAKDKKAPCCPHGPALLFEKVCKGEQQGRRFYACSACRDRKDCSFFQWEDEKVSEARLMAREQFNQSKQPPFTHQEYCSRFKEFVSLPLNKRRFCQECQLLLLAEECSEHAAHRALADDITVARLRRPSLLLRPLENKKSNAQYLFADRSGHFLLDLLASLGFRKVLCVGTPRLHELIKIRNQEGGSEVLKSLLLDIDFRYAQFYSQEEFCHYNMFNHHFFDREQAEAVFSAFLREEDCEKVIMVTDPPFGGLVKPLAHSFSRVSGAWKTLQTPEKSSQEMPMVWIFPYFFETRILECFPSFSMLDYQVDYDNHPLYKHGKTGRKQSPVRLFTNLCPRDIVLPEEEGYRLCPTCERYVSSGNRHCPACDACTSKDGREWRHCAQCKKCVKPSWLHCAACDRCALPDHPCGRGPAGCFTCGSLEHKRRACPRAVRHRDHRQGQAAGRRPGANLSKHPAGRATGRKGKSSARRSKRRT</sequence>
<keyword evidence="5" id="KW-0949">S-adenosyl-L-methionine</keyword>
<accession>A0AAD7RTV0</accession>
<dbReference type="Pfam" id="PF06839">
    <property type="entry name" value="Zn_ribbon_GRF"/>
    <property type="match status" value="1"/>
</dbReference>
<organism evidence="12 13">
    <name type="scientific">Aldrovandia affinis</name>
    <dbReference type="NCBI Taxonomy" id="143900"/>
    <lineage>
        <taxon>Eukaryota</taxon>
        <taxon>Metazoa</taxon>
        <taxon>Chordata</taxon>
        <taxon>Craniata</taxon>
        <taxon>Vertebrata</taxon>
        <taxon>Euteleostomi</taxon>
        <taxon>Actinopterygii</taxon>
        <taxon>Neopterygii</taxon>
        <taxon>Teleostei</taxon>
        <taxon>Notacanthiformes</taxon>
        <taxon>Halosauridae</taxon>
        <taxon>Aldrovandia</taxon>
    </lineage>
</organism>
<dbReference type="InterPro" id="IPR041370">
    <property type="entry name" value="Mlase_EEF1AKMT1/ZCCHC4"/>
</dbReference>
<evidence type="ECO:0000256" key="8">
    <source>
        <dbReference type="ARBA" id="ARBA00022833"/>
    </source>
</evidence>
<reference evidence="12" key="1">
    <citation type="journal article" date="2023" name="Science">
        <title>Genome structures resolve the early diversification of teleost fishes.</title>
        <authorList>
            <person name="Parey E."/>
            <person name="Louis A."/>
            <person name="Montfort J."/>
            <person name="Bouchez O."/>
            <person name="Roques C."/>
            <person name="Iampietro C."/>
            <person name="Lluch J."/>
            <person name="Castinel A."/>
            <person name="Donnadieu C."/>
            <person name="Desvignes T."/>
            <person name="Floi Bucao C."/>
            <person name="Jouanno E."/>
            <person name="Wen M."/>
            <person name="Mejri S."/>
            <person name="Dirks R."/>
            <person name="Jansen H."/>
            <person name="Henkel C."/>
            <person name="Chen W.J."/>
            <person name="Zahm M."/>
            <person name="Cabau C."/>
            <person name="Klopp C."/>
            <person name="Thompson A.W."/>
            <person name="Robinson-Rechavi M."/>
            <person name="Braasch I."/>
            <person name="Lecointre G."/>
            <person name="Bobe J."/>
            <person name="Postlethwait J.H."/>
            <person name="Berthelot C."/>
            <person name="Roest Crollius H."/>
            <person name="Guiguen Y."/>
        </authorList>
    </citation>
    <scope>NUCLEOTIDE SEQUENCE</scope>
    <source>
        <strain evidence="12">NC1722</strain>
    </source>
</reference>
<dbReference type="Proteomes" id="UP001221898">
    <property type="component" value="Unassembled WGS sequence"/>
</dbReference>
<feature type="region of interest" description="Disordered" evidence="10">
    <location>
        <begin position="463"/>
        <end position="509"/>
    </location>
</feature>
<protein>
    <recommendedName>
        <fullName evidence="11">GRF-type domain-containing protein</fullName>
    </recommendedName>
</protein>
<feature type="compositionally biased region" description="Basic residues" evidence="10">
    <location>
        <begin position="494"/>
        <end position="509"/>
    </location>
</feature>
<evidence type="ECO:0000256" key="9">
    <source>
        <dbReference type="PROSITE-ProRule" id="PRU01343"/>
    </source>
</evidence>
<evidence type="ECO:0000256" key="4">
    <source>
        <dbReference type="ARBA" id="ARBA00022679"/>
    </source>
</evidence>
<evidence type="ECO:0000256" key="5">
    <source>
        <dbReference type="ARBA" id="ARBA00022691"/>
    </source>
</evidence>
<dbReference type="PROSITE" id="PS51999">
    <property type="entry name" value="ZF_GRF"/>
    <property type="match status" value="1"/>
</dbReference>
<keyword evidence="7 9" id="KW-0863">Zinc-finger</keyword>
<comment type="subcellular location">
    <subcellularLocation>
        <location evidence="1">Cytoplasm</location>
    </subcellularLocation>
</comment>
<dbReference type="GO" id="GO:0005737">
    <property type="term" value="C:cytoplasm"/>
    <property type="evidence" value="ECO:0007669"/>
    <property type="project" value="UniProtKB-SubCell"/>
</dbReference>
<feature type="domain" description="GRF-type" evidence="11">
    <location>
        <begin position="43"/>
        <end position="85"/>
    </location>
</feature>